<organism evidence="2 3">
    <name type="scientific">Rhizocola hellebori</name>
    <dbReference type="NCBI Taxonomy" id="1392758"/>
    <lineage>
        <taxon>Bacteria</taxon>
        <taxon>Bacillati</taxon>
        <taxon>Actinomycetota</taxon>
        <taxon>Actinomycetes</taxon>
        <taxon>Micromonosporales</taxon>
        <taxon>Micromonosporaceae</taxon>
        <taxon>Rhizocola</taxon>
    </lineage>
</organism>
<name>A0A8J3VMP0_9ACTN</name>
<evidence type="ECO:0000313" key="3">
    <source>
        <dbReference type="Proteomes" id="UP000612899"/>
    </source>
</evidence>
<dbReference type="Proteomes" id="UP000612899">
    <property type="component" value="Unassembled WGS sequence"/>
</dbReference>
<reference evidence="2" key="1">
    <citation type="submission" date="2021-01" db="EMBL/GenBank/DDBJ databases">
        <title>Whole genome shotgun sequence of Rhizocola hellebori NBRC 109834.</title>
        <authorList>
            <person name="Komaki H."/>
            <person name="Tamura T."/>
        </authorList>
    </citation>
    <scope>NUCLEOTIDE SEQUENCE</scope>
    <source>
        <strain evidence="2">NBRC 109834</strain>
    </source>
</reference>
<accession>A0A8J3VMP0</accession>
<sequence>MATFHLFASAAAPPPKPSPNTSTARHAPPEGGSNKPASRLRPDQMLAAPVSGKGQGAHPLPDQRTVCLMYG</sequence>
<proteinExistence type="predicted"/>
<evidence type="ECO:0000313" key="2">
    <source>
        <dbReference type="EMBL" id="GIH11531.1"/>
    </source>
</evidence>
<comment type="caution">
    <text evidence="2">The sequence shown here is derived from an EMBL/GenBank/DDBJ whole genome shotgun (WGS) entry which is preliminary data.</text>
</comment>
<keyword evidence="3" id="KW-1185">Reference proteome</keyword>
<evidence type="ECO:0000256" key="1">
    <source>
        <dbReference type="SAM" id="MobiDB-lite"/>
    </source>
</evidence>
<feature type="region of interest" description="Disordered" evidence="1">
    <location>
        <begin position="1"/>
        <end position="62"/>
    </location>
</feature>
<dbReference type="EMBL" id="BONY01000140">
    <property type="protein sequence ID" value="GIH11531.1"/>
    <property type="molecule type" value="Genomic_DNA"/>
</dbReference>
<dbReference type="AlphaFoldDB" id="A0A8J3VMP0"/>
<gene>
    <name evidence="2" type="ORF">Rhe02_95980</name>
</gene>
<protein>
    <submittedName>
        <fullName evidence="2">Uncharacterized protein</fullName>
    </submittedName>
</protein>